<dbReference type="Proteomes" id="UP000215335">
    <property type="component" value="Unassembled WGS sequence"/>
</dbReference>
<dbReference type="EMBL" id="NNAY01004680">
    <property type="protein sequence ID" value="OXU17567.1"/>
    <property type="molecule type" value="Genomic_DNA"/>
</dbReference>
<evidence type="ECO:0000313" key="1">
    <source>
        <dbReference type="EMBL" id="OXU17567.1"/>
    </source>
</evidence>
<organism evidence="1 2">
    <name type="scientific">Trichomalopsis sarcophagae</name>
    <dbReference type="NCBI Taxonomy" id="543379"/>
    <lineage>
        <taxon>Eukaryota</taxon>
        <taxon>Metazoa</taxon>
        <taxon>Ecdysozoa</taxon>
        <taxon>Arthropoda</taxon>
        <taxon>Hexapoda</taxon>
        <taxon>Insecta</taxon>
        <taxon>Pterygota</taxon>
        <taxon>Neoptera</taxon>
        <taxon>Endopterygota</taxon>
        <taxon>Hymenoptera</taxon>
        <taxon>Apocrita</taxon>
        <taxon>Proctotrupomorpha</taxon>
        <taxon>Chalcidoidea</taxon>
        <taxon>Pteromalidae</taxon>
        <taxon>Pteromalinae</taxon>
        <taxon>Trichomalopsis</taxon>
    </lineage>
</organism>
<accession>A0A232EGS5</accession>
<reference evidence="1 2" key="1">
    <citation type="journal article" date="2017" name="Curr. Biol.">
        <title>The Evolution of Venom by Co-option of Single-Copy Genes.</title>
        <authorList>
            <person name="Martinson E.O."/>
            <person name="Mrinalini"/>
            <person name="Kelkar Y.D."/>
            <person name="Chang C.H."/>
            <person name="Werren J.H."/>
        </authorList>
    </citation>
    <scope>NUCLEOTIDE SEQUENCE [LARGE SCALE GENOMIC DNA]</scope>
    <source>
        <strain evidence="1 2">Alberta</strain>
        <tissue evidence="1">Whole body</tissue>
    </source>
</reference>
<dbReference type="AlphaFoldDB" id="A0A232EGS5"/>
<evidence type="ECO:0000313" key="2">
    <source>
        <dbReference type="Proteomes" id="UP000215335"/>
    </source>
</evidence>
<name>A0A232EGS5_9HYME</name>
<comment type="caution">
    <text evidence="1">The sequence shown here is derived from an EMBL/GenBank/DDBJ whole genome shotgun (WGS) entry which is preliminary data.</text>
</comment>
<gene>
    <name evidence="1" type="ORF">TSAR_000329</name>
</gene>
<proteinExistence type="predicted"/>
<sequence>MKIEDASNSAEFDGHLPDITLKYYLFLIDYLEISMTNAVVIDILKSTCSDRLMSGSELSSRNTVRNQSVLFTNAAVDNTILKREMSIKNVILQLLGLFRFRLARSGSNGLLSEIFDFLISSLASLSFDGEDQIRMMTCTSTPFDGGGWIRMIL</sequence>
<protein>
    <submittedName>
        <fullName evidence="1">Uncharacterized protein</fullName>
    </submittedName>
</protein>
<keyword evidence="2" id="KW-1185">Reference proteome</keyword>